<dbReference type="FunFam" id="1.10.150.120:FF:000003">
    <property type="entry name" value="Carbon monoxide dehydrogenase, small subunit"/>
    <property type="match status" value="1"/>
</dbReference>
<dbReference type="InterPro" id="IPR036010">
    <property type="entry name" value="2Fe-2S_ferredoxin-like_sf"/>
</dbReference>
<proteinExistence type="predicted"/>
<dbReference type="Gene3D" id="3.10.20.30">
    <property type="match status" value="1"/>
</dbReference>
<keyword evidence="9" id="KW-1185">Reference proteome</keyword>
<evidence type="ECO:0000313" key="9">
    <source>
        <dbReference type="Proteomes" id="UP000248553"/>
    </source>
</evidence>
<name>A0A328BTW7_9BACT</name>
<keyword evidence="5" id="KW-0411">Iron-sulfur</keyword>
<evidence type="ECO:0008006" key="10">
    <source>
        <dbReference type="Google" id="ProtNLM"/>
    </source>
</evidence>
<accession>A0A328BTW7</accession>
<dbReference type="SUPFAM" id="SSF54292">
    <property type="entry name" value="2Fe-2S ferredoxin-like"/>
    <property type="match status" value="1"/>
</dbReference>
<evidence type="ECO:0000256" key="1">
    <source>
        <dbReference type="ARBA" id="ARBA00022714"/>
    </source>
</evidence>
<dbReference type="PANTHER" id="PTHR45331">
    <property type="entry name" value="OXIDOREDUCTASE, IRON-SULPHUR BINDING SUBUNIT-RELATED-RELATED"/>
    <property type="match status" value="1"/>
</dbReference>
<dbReference type="RefSeq" id="WP_111476783.1">
    <property type="nucleotide sequence ID" value="NZ_QHKM01000001.1"/>
</dbReference>
<dbReference type="Proteomes" id="UP000248553">
    <property type="component" value="Unassembled WGS sequence"/>
</dbReference>
<dbReference type="PANTHER" id="PTHR45331:SF2">
    <property type="entry name" value="OXIDOREDUCTASE WITH IRON-SULFUR SUBUNIT"/>
    <property type="match status" value="1"/>
</dbReference>
<dbReference type="AlphaFoldDB" id="A0A328BTW7"/>
<dbReference type="PROSITE" id="PS51085">
    <property type="entry name" value="2FE2S_FER_2"/>
    <property type="match status" value="1"/>
</dbReference>
<evidence type="ECO:0000256" key="3">
    <source>
        <dbReference type="ARBA" id="ARBA00023002"/>
    </source>
</evidence>
<keyword evidence="3" id="KW-0560">Oxidoreductase</keyword>
<evidence type="ECO:0000256" key="4">
    <source>
        <dbReference type="ARBA" id="ARBA00023004"/>
    </source>
</evidence>
<evidence type="ECO:0000256" key="5">
    <source>
        <dbReference type="ARBA" id="ARBA00023014"/>
    </source>
</evidence>
<dbReference type="PROSITE" id="PS51352">
    <property type="entry name" value="THIOREDOXIN_2"/>
    <property type="match status" value="1"/>
</dbReference>
<keyword evidence="1" id="KW-0001">2Fe-2S</keyword>
<dbReference type="OrthoDB" id="875351at2"/>
<dbReference type="InterPro" id="IPR052914">
    <property type="entry name" value="Aldehyde_Oxdr_Iron-Sulfur"/>
</dbReference>
<dbReference type="GO" id="GO:0051537">
    <property type="term" value="F:2 iron, 2 sulfur cluster binding"/>
    <property type="evidence" value="ECO:0007669"/>
    <property type="project" value="UniProtKB-KW"/>
</dbReference>
<dbReference type="InterPro" id="IPR036884">
    <property type="entry name" value="2Fe-2S-bd_dom_sf"/>
</dbReference>
<dbReference type="SUPFAM" id="SSF52833">
    <property type="entry name" value="Thioredoxin-like"/>
    <property type="match status" value="1"/>
</dbReference>
<gene>
    <name evidence="8" type="ORF">DLM85_04140</name>
</gene>
<dbReference type="InterPro" id="IPR036249">
    <property type="entry name" value="Thioredoxin-like_sf"/>
</dbReference>
<evidence type="ECO:0000313" key="8">
    <source>
        <dbReference type="EMBL" id="RAK70049.1"/>
    </source>
</evidence>
<keyword evidence="2" id="KW-0479">Metal-binding</keyword>
<evidence type="ECO:0000259" key="6">
    <source>
        <dbReference type="PROSITE" id="PS51085"/>
    </source>
</evidence>
<dbReference type="InterPro" id="IPR013766">
    <property type="entry name" value="Thioredoxin_domain"/>
</dbReference>
<feature type="domain" description="Thioredoxin" evidence="7">
    <location>
        <begin position="2"/>
        <end position="133"/>
    </location>
</feature>
<dbReference type="SUPFAM" id="SSF47741">
    <property type="entry name" value="CO dehydrogenase ISP C-domain like"/>
    <property type="match status" value="1"/>
</dbReference>
<dbReference type="InterPro" id="IPR012675">
    <property type="entry name" value="Beta-grasp_dom_sf"/>
</dbReference>
<dbReference type="Pfam" id="PF01799">
    <property type="entry name" value="Fer2_2"/>
    <property type="match status" value="1"/>
</dbReference>
<feature type="domain" description="2Fe-2S ferredoxin-type" evidence="6">
    <location>
        <begin position="202"/>
        <end position="278"/>
    </location>
</feature>
<dbReference type="GO" id="GO:0016903">
    <property type="term" value="F:oxidoreductase activity, acting on the aldehyde or oxo group of donors"/>
    <property type="evidence" value="ECO:0007669"/>
    <property type="project" value="TreeGrafter"/>
</dbReference>
<dbReference type="EMBL" id="QHKM01000001">
    <property type="protein sequence ID" value="RAK70049.1"/>
    <property type="molecule type" value="Genomic_DNA"/>
</dbReference>
<evidence type="ECO:0000259" key="7">
    <source>
        <dbReference type="PROSITE" id="PS51352"/>
    </source>
</evidence>
<evidence type="ECO:0000256" key="2">
    <source>
        <dbReference type="ARBA" id="ARBA00022723"/>
    </source>
</evidence>
<dbReference type="FunFam" id="3.10.20.30:FF:000020">
    <property type="entry name" value="Xanthine dehydrogenase iron-sulfur subunit"/>
    <property type="match status" value="1"/>
</dbReference>
<dbReference type="Gene3D" id="1.10.150.120">
    <property type="entry name" value="[2Fe-2S]-binding domain"/>
    <property type="match status" value="1"/>
</dbReference>
<keyword evidence="4" id="KW-0408">Iron</keyword>
<dbReference type="InterPro" id="IPR002888">
    <property type="entry name" value="2Fe-2S-bd"/>
</dbReference>
<dbReference type="InterPro" id="IPR001041">
    <property type="entry name" value="2Fe-2S_ferredoxin-type"/>
</dbReference>
<protein>
    <recommendedName>
        <fullName evidence="10">(2Fe-2S)-binding protein</fullName>
    </recommendedName>
</protein>
<organism evidence="8 9">
    <name type="scientific">Hymenobacter edaphi</name>
    <dbReference type="NCBI Taxonomy" id="2211146"/>
    <lineage>
        <taxon>Bacteria</taxon>
        <taxon>Pseudomonadati</taxon>
        <taxon>Bacteroidota</taxon>
        <taxon>Cytophagia</taxon>
        <taxon>Cytophagales</taxon>
        <taxon>Hymenobacteraceae</taxon>
        <taxon>Hymenobacter</taxon>
    </lineage>
</organism>
<dbReference type="CDD" id="cd00207">
    <property type="entry name" value="fer2"/>
    <property type="match status" value="1"/>
</dbReference>
<dbReference type="Pfam" id="PF00111">
    <property type="entry name" value="Fer2"/>
    <property type="match status" value="1"/>
</dbReference>
<reference evidence="9" key="1">
    <citation type="submission" date="2018-05" db="EMBL/GenBank/DDBJ databases">
        <authorList>
            <person name="Nie L."/>
        </authorList>
    </citation>
    <scope>NUCLEOTIDE SEQUENCE [LARGE SCALE GENOMIC DNA]</scope>
    <source>
        <strain evidence="9">NL</strain>
    </source>
</reference>
<comment type="caution">
    <text evidence="8">The sequence shown here is derived from an EMBL/GenBank/DDBJ whole genome shotgun (WGS) entry which is preliminary data.</text>
</comment>
<dbReference type="InterPro" id="IPR006058">
    <property type="entry name" value="2Fe2S_fd_BS"/>
</dbReference>
<dbReference type="GO" id="GO:0046872">
    <property type="term" value="F:metal ion binding"/>
    <property type="evidence" value="ECO:0007669"/>
    <property type="project" value="UniProtKB-KW"/>
</dbReference>
<sequence>MPTPPRPLTALGALVPDCALPDGSRLADRRGQPLILAFAAHAWDPAAAYQSALFARLVQEFDGGAAFVDVPPPAETWHALDAHGAVAARFGLTGQRALVLLDEQGRLRWQVTVAPGQPIQAGQVLAALEALRPAPGAAPRPAVSAPAEAPAPGSGLSRRTFLTATLAASALLLLLGAGTAAEAAPPELAPNVAPRPAADGTVPLTLRINGQSHRLQVEPRVMLLDALREQLHLTGTKKGCDHGQCGACTVHLDGHSALACLTLAVMNEGRTITTIEGLARGEELHPVQAAFVKHDAFQCGYCTPGQIMTASALVQDQQKRSAAEIREAMSGNLCRCAAYANIIAAIQEVQGA</sequence>
<dbReference type="PROSITE" id="PS00197">
    <property type="entry name" value="2FE2S_FER_1"/>
    <property type="match status" value="1"/>
</dbReference>